<dbReference type="Proteomes" id="UP000887566">
    <property type="component" value="Unplaced"/>
</dbReference>
<proteinExistence type="inferred from homology"/>
<name>A0A914W6S7_9BILA</name>
<evidence type="ECO:0000313" key="5">
    <source>
        <dbReference type="Proteomes" id="UP000887566"/>
    </source>
</evidence>
<dbReference type="PANTHER" id="PTHR47966">
    <property type="entry name" value="BETA-SITE APP-CLEAVING ENZYME, ISOFORM A-RELATED"/>
    <property type="match status" value="1"/>
</dbReference>
<dbReference type="Pfam" id="PF00026">
    <property type="entry name" value="Asp"/>
    <property type="match status" value="2"/>
</dbReference>
<dbReference type="InterPro" id="IPR001969">
    <property type="entry name" value="Aspartic_peptidase_AS"/>
</dbReference>
<keyword evidence="5" id="KW-1185">Reference proteome</keyword>
<dbReference type="WBParaSite" id="PSAMB.scaffold3328size18745.g21134.t1">
    <property type="protein sequence ID" value="PSAMB.scaffold3328size18745.g21134.t1"/>
    <property type="gene ID" value="PSAMB.scaffold3328size18745.g21134"/>
</dbReference>
<dbReference type="PROSITE" id="PS00141">
    <property type="entry name" value="ASP_PROTEASE"/>
    <property type="match status" value="1"/>
</dbReference>
<dbReference type="InterPro" id="IPR021109">
    <property type="entry name" value="Peptidase_aspartic_dom_sf"/>
</dbReference>
<feature type="disulfide bond" evidence="2">
    <location>
        <begin position="103"/>
        <end position="155"/>
    </location>
</feature>
<evidence type="ECO:0000256" key="2">
    <source>
        <dbReference type="PIRSR" id="PIRSR601461-2"/>
    </source>
</evidence>
<comment type="similarity">
    <text evidence="1">Belongs to the peptidase A1 family.</text>
</comment>
<feature type="chain" id="PRO_5037575666" evidence="3">
    <location>
        <begin position="18"/>
        <end position="195"/>
    </location>
</feature>
<dbReference type="PANTHER" id="PTHR47966:SF45">
    <property type="entry name" value="PEPTIDASE A1 DOMAIN-CONTAINING PROTEIN"/>
    <property type="match status" value="1"/>
</dbReference>
<feature type="signal peptide" evidence="3">
    <location>
        <begin position="1"/>
        <end position="17"/>
    </location>
</feature>
<dbReference type="GO" id="GO:0004190">
    <property type="term" value="F:aspartic-type endopeptidase activity"/>
    <property type="evidence" value="ECO:0007669"/>
    <property type="project" value="InterPro"/>
</dbReference>
<evidence type="ECO:0000259" key="4">
    <source>
        <dbReference type="PROSITE" id="PS51767"/>
    </source>
</evidence>
<accession>A0A914W6S7</accession>
<evidence type="ECO:0000313" key="6">
    <source>
        <dbReference type="WBParaSite" id="PSAMB.scaffold3328size18745.g21134.t1"/>
    </source>
</evidence>
<dbReference type="InterPro" id="IPR033121">
    <property type="entry name" value="PEPTIDASE_A1"/>
</dbReference>
<dbReference type="GO" id="GO:0006508">
    <property type="term" value="P:proteolysis"/>
    <property type="evidence" value="ECO:0007669"/>
    <property type="project" value="InterPro"/>
</dbReference>
<reference evidence="6" key="1">
    <citation type="submission" date="2022-11" db="UniProtKB">
        <authorList>
            <consortium name="WormBaseParasite"/>
        </authorList>
    </citation>
    <scope>IDENTIFICATION</scope>
</reference>
<dbReference type="Gene3D" id="2.40.70.10">
    <property type="entry name" value="Acid Proteases"/>
    <property type="match status" value="1"/>
</dbReference>
<keyword evidence="2" id="KW-1015">Disulfide bond</keyword>
<evidence type="ECO:0000256" key="3">
    <source>
        <dbReference type="SAM" id="SignalP"/>
    </source>
</evidence>
<feature type="domain" description="Peptidase A1" evidence="4">
    <location>
        <begin position="72"/>
        <end position="195"/>
    </location>
</feature>
<dbReference type="SUPFAM" id="SSF50630">
    <property type="entry name" value="Acid proteases"/>
    <property type="match status" value="1"/>
</dbReference>
<keyword evidence="3" id="KW-0732">Signal</keyword>
<organism evidence="5 6">
    <name type="scientific">Plectus sambesii</name>
    <dbReference type="NCBI Taxonomy" id="2011161"/>
    <lineage>
        <taxon>Eukaryota</taxon>
        <taxon>Metazoa</taxon>
        <taxon>Ecdysozoa</taxon>
        <taxon>Nematoda</taxon>
        <taxon>Chromadorea</taxon>
        <taxon>Plectida</taxon>
        <taxon>Plectina</taxon>
        <taxon>Plectoidea</taxon>
        <taxon>Plectidae</taxon>
        <taxon>Plectus</taxon>
    </lineage>
</organism>
<protein>
    <submittedName>
        <fullName evidence="6">Peptidase A1 domain-containing protein</fullName>
    </submittedName>
</protein>
<dbReference type="AlphaFoldDB" id="A0A914W6S7"/>
<dbReference type="InterPro" id="IPR001461">
    <property type="entry name" value="Aspartic_peptidase_A1"/>
</dbReference>
<dbReference type="GO" id="GO:0005764">
    <property type="term" value="C:lysosome"/>
    <property type="evidence" value="ECO:0007669"/>
    <property type="project" value="TreeGrafter"/>
</dbReference>
<sequence length="195" mass="21101">MKAVILLLAVALGVASAAVYTSKITRIESLREKLVRQGKYAEYVQAKKELKKRFQGKITGSQVTYDYDDISYVSNISIGTPPQYFMVILDTGSANLWVPDISCGGSSGCSSICNDLPNFACKIFCKPECCPGFKKAIESQSGIQALKPSIKANACDGKRHFNESMSSTYQKNGESWSIQYGTGSASGFIGIDTVC</sequence>
<evidence type="ECO:0000256" key="1">
    <source>
        <dbReference type="ARBA" id="ARBA00007447"/>
    </source>
</evidence>
<dbReference type="PROSITE" id="PS51767">
    <property type="entry name" value="PEPTIDASE_A1"/>
    <property type="match status" value="1"/>
</dbReference>